<evidence type="ECO:0000313" key="3">
    <source>
        <dbReference type="Proteomes" id="UP000321555"/>
    </source>
</evidence>
<feature type="domain" description="Transglutaminase-like" evidence="1">
    <location>
        <begin position="214"/>
        <end position="270"/>
    </location>
</feature>
<dbReference type="Gene3D" id="3.10.620.30">
    <property type="match status" value="1"/>
</dbReference>
<evidence type="ECO:0000313" key="2">
    <source>
        <dbReference type="EMBL" id="QED49650.1"/>
    </source>
</evidence>
<accession>A0A5B8Z9J6</accession>
<keyword evidence="3" id="KW-1185">Reference proteome</keyword>
<dbReference type="InterPro" id="IPR032485">
    <property type="entry name" value="LRP1-like_beta_prop"/>
</dbReference>
<dbReference type="EMBL" id="CP042593">
    <property type="protein sequence ID" value="QED49650.1"/>
    <property type="molecule type" value="Genomic_DNA"/>
</dbReference>
<dbReference type="Pfam" id="PF01841">
    <property type="entry name" value="Transglut_core"/>
    <property type="match status" value="1"/>
</dbReference>
<proteinExistence type="predicted"/>
<evidence type="ECO:0000259" key="1">
    <source>
        <dbReference type="SMART" id="SM00460"/>
    </source>
</evidence>
<dbReference type="STRING" id="1742359.GCA_001439625_03193"/>
<gene>
    <name evidence="2" type="ORF">FSZ17_21580</name>
</gene>
<dbReference type="InterPro" id="IPR038765">
    <property type="entry name" value="Papain-like_cys_pep_sf"/>
</dbReference>
<organism evidence="2 3">
    <name type="scientific">Cytobacillus dafuensis</name>
    <name type="common">Bacillus dafuensis</name>
    <dbReference type="NCBI Taxonomy" id="1742359"/>
    <lineage>
        <taxon>Bacteria</taxon>
        <taxon>Bacillati</taxon>
        <taxon>Bacillota</taxon>
        <taxon>Bacilli</taxon>
        <taxon>Bacillales</taxon>
        <taxon>Bacillaceae</taxon>
        <taxon>Cytobacillus</taxon>
    </lineage>
</organism>
<sequence>MIEYEGAFCCHFAIVLRKQIPFIIYLEGLFMKFMRKFGLLFLVSLIILSVNGNGINAKAMETDSRVSEKGLMMASANAKAYDETYKNLLKAITSFQDTAYFPPNRISYKEISPIINQVLADHPEIFYFKHEGTRLYSNGKIELKYKYPTKTIKEMVKKQEAKAAEIIKQTIKPGYSDFDKVKAIHDYIVLNTAYDHDNFQKGKVPEASFTAYGVLINGVAVCEGYADTMKLLLEKAGVETHKVSGKGNGGPHAWNLVKVDGEYFYIDTTWDDPVPNREGQVSYKYFLVPASYLKKDHSWDEKPYPAAKSNRYAYFQEFYSAQEIGNYYYYSNSFDDHRLYRIGTDGKGKMKILDARAPYFVVAKDSIYFSNYSNNGYLFRAKLNGSGLQQINKVHSIDLYLVEDKLFYTNKSSGTKTKIGI</sequence>
<dbReference type="SMART" id="SM00460">
    <property type="entry name" value="TGc"/>
    <property type="match status" value="1"/>
</dbReference>
<name>A0A5B8Z9J6_CYTDA</name>
<dbReference type="Proteomes" id="UP000321555">
    <property type="component" value="Chromosome"/>
</dbReference>
<reference evidence="3" key="1">
    <citation type="submission" date="2019-08" db="EMBL/GenBank/DDBJ databases">
        <authorList>
            <person name="Zheng X."/>
        </authorList>
    </citation>
    <scope>NUCLEOTIDE SEQUENCE [LARGE SCALE GENOMIC DNA]</scope>
    <source>
        <strain evidence="3">FJAT-25496</strain>
    </source>
</reference>
<dbReference type="PANTHER" id="PTHR46333:SF2">
    <property type="entry name" value="CYTOKINESIS PROTEIN 3"/>
    <property type="match status" value="1"/>
</dbReference>
<dbReference type="PANTHER" id="PTHR46333">
    <property type="entry name" value="CYTOKINESIS PROTEIN 3"/>
    <property type="match status" value="1"/>
</dbReference>
<dbReference type="SUPFAM" id="SSF63825">
    <property type="entry name" value="YWTD domain"/>
    <property type="match status" value="1"/>
</dbReference>
<protein>
    <submittedName>
        <fullName evidence="2">DUF5050 domain-containing protein</fullName>
    </submittedName>
</protein>
<dbReference type="SUPFAM" id="SSF54001">
    <property type="entry name" value="Cysteine proteinases"/>
    <property type="match status" value="1"/>
</dbReference>
<dbReference type="OrthoDB" id="9788327at2"/>
<dbReference type="Pfam" id="PF16472">
    <property type="entry name" value="DUF5050"/>
    <property type="match status" value="1"/>
</dbReference>
<dbReference type="KEGG" id="bda:FSZ17_21580"/>
<dbReference type="AlphaFoldDB" id="A0A5B8Z9J6"/>
<dbReference type="InterPro" id="IPR052557">
    <property type="entry name" value="CAP/Cytokinesis_protein"/>
</dbReference>
<dbReference type="InterPro" id="IPR002931">
    <property type="entry name" value="Transglutaminase-like"/>
</dbReference>
<dbReference type="GO" id="GO:0005737">
    <property type="term" value="C:cytoplasm"/>
    <property type="evidence" value="ECO:0007669"/>
    <property type="project" value="TreeGrafter"/>
</dbReference>